<dbReference type="InterPro" id="IPR036397">
    <property type="entry name" value="RNaseH_sf"/>
</dbReference>
<feature type="region of interest" description="Disordered" evidence="1">
    <location>
        <begin position="102"/>
        <end position="121"/>
    </location>
</feature>
<name>A0ABD2L3I9_9BILA</name>
<evidence type="ECO:0000313" key="3">
    <source>
        <dbReference type="Proteomes" id="UP001620626"/>
    </source>
</evidence>
<gene>
    <name evidence="2" type="ORF">niasHT_013025</name>
</gene>
<keyword evidence="3" id="KW-1185">Reference proteome</keyword>
<feature type="compositionally biased region" description="Basic and acidic residues" evidence="1">
    <location>
        <begin position="56"/>
        <end position="71"/>
    </location>
</feature>
<dbReference type="EMBL" id="JBICBT010000556">
    <property type="protein sequence ID" value="KAL3109808.1"/>
    <property type="molecule type" value="Genomic_DNA"/>
</dbReference>
<protein>
    <submittedName>
        <fullName evidence="2">Uncharacterized protein</fullName>
    </submittedName>
</protein>
<sequence>MLKINGTYWMLQQPRVTTASAPMVNAIKRALLAFHCQNRFFPEHIFVFRSVASEGEYKKGQKGTKNKEKIASDQTADPSGGIHSPLQTLIFSATLTFTHHIPLRRGKKETQQTATDPKQKVSECHPIYV</sequence>
<dbReference type="AlphaFoldDB" id="A0ABD2L3I9"/>
<comment type="caution">
    <text evidence="2">The sequence shown here is derived from an EMBL/GenBank/DDBJ whole genome shotgun (WGS) entry which is preliminary data.</text>
</comment>
<dbReference type="Gene3D" id="3.30.420.10">
    <property type="entry name" value="Ribonuclease H-like superfamily/Ribonuclease H"/>
    <property type="match status" value="1"/>
</dbReference>
<evidence type="ECO:0000313" key="2">
    <source>
        <dbReference type="EMBL" id="KAL3109808.1"/>
    </source>
</evidence>
<reference evidence="2 3" key="1">
    <citation type="submission" date="2024-10" db="EMBL/GenBank/DDBJ databases">
        <authorList>
            <person name="Kim D."/>
        </authorList>
    </citation>
    <scope>NUCLEOTIDE SEQUENCE [LARGE SCALE GENOMIC DNA]</scope>
    <source>
        <strain evidence="2">BH-2024</strain>
    </source>
</reference>
<organism evidence="2 3">
    <name type="scientific">Heterodera trifolii</name>
    <dbReference type="NCBI Taxonomy" id="157864"/>
    <lineage>
        <taxon>Eukaryota</taxon>
        <taxon>Metazoa</taxon>
        <taxon>Ecdysozoa</taxon>
        <taxon>Nematoda</taxon>
        <taxon>Chromadorea</taxon>
        <taxon>Rhabditida</taxon>
        <taxon>Tylenchina</taxon>
        <taxon>Tylenchomorpha</taxon>
        <taxon>Tylenchoidea</taxon>
        <taxon>Heteroderidae</taxon>
        <taxon>Heteroderinae</taxon>
        <taxon>Heterodera</taxon>
    </lineage>
</organism>
<feature type="region of interest" description="Disordered" evidence="1">
    <location>
        <begin position="56"/>
        <end position="84"/>
    </location>
</feature>
<dbReference type="Proteomes" id="UP001620626">
    <property type="component" value="Unassembled WGS sequence"/>
</dbReference>
<evidence type="ECO:0000256" key="1">
    <source>
        <dbReference type="SAM" id="MobiDB-lite"/>
    </source>
</evidence>
<accession>A0ABD2L3I9</accession>
<proteinExistence type="predicted"/>